<evidence type="ECO:0000256" key="7">
    <source>
        <dbReference type="ARBA" id="ARBA00022622"/>
    </source>
</evidence>
<evidence type="ECO:0000313" key="18">
    <source>
        <dbReference type="EMBL" id="KAK6337078.1"/>
    </source>
</evidence>
<feature type="transmembrane region" description="Helical" evidence="16">
    <location>
        <begin position="186"/>
        <end position="209"/>
    </location>
</feature>
<comment type="subcellular location">
    <subcellularLocation>
        <location evidence="1">Cell membrane</location>
        <topology evidence="1">Lipid-anchor</topology>
        <topology evidence="1">GPI-anchor</topology>
    </subcellularLocation>
    <subcellularLocation>
        <location evidence="2">Secreted</location>
    </subcellularLocation>
</comment>
<evidence type="ECO:0000256" key="3">
    <source>
        <dbReference type="ARBA" id="ARBA00010031"/>
    </source>
</evidence>
<evidence type="ECO:0000256" key="12">
    <source>
        <dbReference type="ARBA" id="ARBA00023157"/>
    </source>
</evidence>
<evidence type="ECO:0000256" key="1">
    <source>
        <dbReference type="ARBA" id="ARBA00004609"/>
    </source>
</evidence>
<keyword evidence="12 15" id="KW-1015">Disulfide bond</keyword>
<evidence type="ECO:0000256" key="6">
    <source>
        <dbReference type="ARBA" id="ARBA00022617"/>
    </source>
</evidence>
<keyword evidence="4" id="KW-1003">Cell membrane</keyword>
<keyword evidence="19" id="KW-1185">Reference proteome</keyword>
<evidence type="ECO:0000256" key="16">
    <source>
        <dbReference type="SAM" id="Phobius"/>
    </source>
</evidence>
<evidence type="ECO:0000256" key="4">
    <source>
        <dbReference type="ARBA" id="ARBA00022475"/>
    </source>
</evidence>
<gene>
    <name evidence="18" type="ORF">TWF718_009864</name>
</gene>
<feature type="disulfide bond" evidence="15">
    <location>
        <begin position="44"/>
        <end position="84"/>
    </location>
</feature>
<reference evidence="18 19" key="1">
    <citation type="submission" date="2019-10" db="EMBL/GenBank/DDBJ databases">
        <authorList>
            <person name="Palmer J.M."/>
        </authorList>
    </citation>
    <scope>NUCLEOTIDE SEQUENCE [LARGE SCALE GENOMIC DNA]</scope>
    <source>
        <strain evidence="18 19">TWF718</strain>
    </source>
</reference>
<evidence type="ECO:0000256" key="11">
    <source>
        <dbReference type="ARBA" id="ARBA00023136"/>
    </source>
</evidence>
<dbReference type="Proteomes" id="UP001313282">
    <property type="component" value="Unassembled WGS sequence"/>
</dbReference>
<evidence type="ECO:0000256" key="13">
    <source>
        <dbReference type="ARBA" id="ARBA00023180"/>
    </source>
</evidence>
<accession>A0AAN8RLQ8</accession>
<dbReference type="PANTHER" id="PTHR37928:SF2">
    <property type="entry name" value="GPI ANCHORED CFEM DOMAIN PROTEIN (AFU_ORTHOLOGUE AFUA_6G10580)"/>
    <property type="match status" value="1"/>
</dbReference>
<keyword evidence="14" id="KW-0449">Lipoprotein</keyword>
<keyword evidence="6 15" id="KW-0349">Heme</keyword>
<dbReference type="PROSITE" id="PS52012">
    <property type="entry name" value="CFEM"/>
    <property type="match status" value="1"/>
</dbReference>
<keyword evidence="9" id="KW-0732">Signal</keyword>
<feature type="binding site" description="axial binding residue" evidence="15">
    <location>
        <position position="62"/>
    </location>
    <ligand>
        <name>heme</name>
        <dbReference type="ChEBI" id="CHEBI:30413"/>
    </ligand>
    <ligandPart>
        <name>Fe</name>
        <dbReference type="ChEBI" id="CHEBI:18248"/>
    </ligandPart>
</feature>
<dbReference type="InterPro" id="IPR051735">
    <property type="entry name" value="CFEM_domain"/>
</dbReference>
<dbReference type="GO" id="GO:0046872">
    <property type="term" value="F:metal ion binding"/>
    <property type="evidence" value="ECO:0007669"/>
    <property type="project" value="UniProtKB-UniRule"/>
</dbReference>
<evidence type="ECO:0000256" key="5">
    <source>
        <dbReference type="ARBA" id="ARBA00022525"/>
    </source>
</evidence>
<evidence type="ECO:0000256" key="9">
    <source>
        <dbReference type="ARBA" id="ARBA00022729"/>
    </source>
</evidence>
<keyword evidence="11 16" id="KW-0472">Membrane</keyword>
<evidence type="ECO:0000313" key="19">
    <source>
        <dbReference type="Proteomes" id="UP001313282"/>
    </source>
</evidence>
<feature type="disulfide bond" evidence="15">
    <location>
        <begin position="58"/>
        <end position="65"/>
    </location>
</feature>
<name>A0AAN8RLQ8_9PEZI</name>
<feature type="disulfide bond" evidence="15">
    <location>
        <begin position="67"/>
        <end position="100"/>
    </location>
</feature>
<protein>
    <recommendedName>
        <fullName evidence="17">CFEM domain-containing protein</fullName>
    </recommendedName>
</protein>
<keyword evidence="13" id="KW-0325">Glycoprotein</keyword>
<feature type="disulfide bond" evidence="15">
    <location>
        <begin position="48"/>
        <end position="79"/>
    </location>
</feature>
<comment type="caution">
    <text evidence="18">The sequence shown here is derived from an EMBL/GenBank/DDBJ whole genome shotgun (WGS) entry which is preliminary data.</text>
</comment>
<evidence type="ECO:0000256" key="15">
    <source>
        <dbReference type="PROSITE-ProRule" id="PRU01356"/>
    </source>
</evidence>
<keyword evidence="16" id="KW-1133">Transmembrane helix</keyword>
<proteinExistence type="inferred from homology"/>
<comment type="similarity">
    <text evidence="3">Belongs to the RBT5 family.</text>
</comment>
<organism evidence="18 19">
    <name type="scientific">Orbilia javanica</name>
    <dbReference type="NCBI Taxonomy" id="47235"/>
    <lineage>
        <taxon>Eukaryota</taxon>
        <taxon>Fungi</taxon>
        <taxon>Dikarya</taxon>
        <taxon>Ascomycota</taxon>
        <taxon>Pezizomycotina</taxon>
        <taxon>Orbiliomycetes</taxon>
        <taxon>Orbiliales</taxon>
        <taxon>Orbiliaceae</taxon>
        <taxon>Orbilia</taxon>
    </lineage>
</organism>
<keyword evidence="16" id="KW-0812">Transmembrane</keyword>
<evidence type="ECO:0000256" key="14">
    <source>
        <dbReference type="ARBA" id="ARBA00023288"/>
    </source>
</evidence>
<keyword evidence="5" id="KW-0964">Secreted</keyword>
<dbReference type="GO" id="GO:0005576">
    <property type="term" value="C:extracellular region"/>
    <property type="evidence" value="ECO:0007669"/>
    <property type="project" value="UniProtKB-SubCell"/>
</dbReference>
<evidence type="ECO:0000256" key="10">
    <source>
        <dbReference type="ARBA" id="ARBA00023004"/>
    </source>
</evidence>
<dbReference type="Pfam" id="PF05730">
    <property type="entry name" value="CFEM"/>
    <property type="match status" value="1"/>
</dbReference>
<dbReference type="GO" id="GO:0098552">
    <property type="term" value="C:side of membrane"/>
    <property type="evidence" value="ECO:0007669"/>
    <property type="project" value="UniProtKB-KW"/>
</dbReference>
<keyword evidence="7" id="KW-0336">GPI-anchor</keyword>
<evidence type="ECO:0000256" key="8">
    <source>
        <dbReference type="ARBA" id="ARBA00022723"/>
    </source>
</evidence>
<dbReference type="GO" id="GO:0005886">
    <property type="term" value="C:plasma membrane"/>
    <property type="evidence" value="ECO:0007669"/>
    <property type="project" value="UniProtKB-SubCell"/>
</dbReference>
<dbReference type="InterPro" id="IPR008427">
    <property type="entry name" value="Extracellular_membr_CFEM_dom"/>
</dbReference>
<evidence type="ECO:0000256" key="2">
    <source>
        <dbReference type="ARBA" id="ARBA00004613"/>
    </source>
</evidence>
<evidence type="ECO:0000259" key="17">
    <source>
        <dbReference type="PROSITE" id="PS52012"/>
    </source>
</evidence>
<sequence>MRVPSQLMMGTPAVYRVAYWGLLFSSLPWPASVAQFTDDQIPQCASTCVSGAFYSPDCQDKDYQCLCNDPTMLTFLVPCTCAICESPDIDLTIYLVQDLCAKFGVTFSAATISSLAQPFATKTSISEPSSHLATSAAANPSQAKPISVSVPQSSLSSETALGTPSDTSTATAVAGTEAGSKLSAAAIAGISVGFSTAVILIGVLMYLLFRRRRCRKLGGSALVIDKYPESNNWGGIGPDNDAPGVLVQSQ</sequence>
<dbReference type="AlphaFoldDB" id="A0AAN8RLQ8"/>
<keyword evidence="8 15" id="KW-0479">Metal-binding</keyword>
<dbReference type="PANTHER" id="PTHR37928">
    <property type="entry name" value="CFEM DOMAIN PROTEIN (AFU_ORTHOLOGUE AFUA_6G14090)"/>
    <property type="match status" value="1"/>
</dbReference>
<feature type="domain" description="CFEM" evidence="17">
    <location>
        <begin position="15"/>
        <end position="123"/>
    </location>
</feature>
<keyword evidence="10 15" id="KW-0408">Iron</keyword>
<dbReference type="EMBL" id="JAVHNR010000007">
    <property type="protein sequence ID" value="KAK6337078.1"/>
    <property type="molecule type" value="Genomic_DNA"/>
</dbReference>